<dbReference type="EMBL" id="KK198757">
    <property type="protein sequence ID" value="KCW72914.1"/>
    <property type="molecule type" value="Genomic_DNA"/>
</dbReference>
<accession>A0A059C3U7</accession>
<gene>
    <name evidence="1" type="ORF">EUGRSUZ_E01355</name>
</gene>
<evidence type="ECO:0000313" key="1">
    <source>
        <dbReference type="EMBL" id="KCW72914.1"/>
    </source>
</evidence>
<sequence>MTFPDMRRSNLETLLKLPPKLAVIPKAIKAYRNCRGWASQPGSQLPSTLGSTLSLWPSFRTIFWPYVLGDL</sequence>
<dbReference type="Gramene" id="KCW72914">
    <property type="protein sequence ID" value="KCW72914"/>
    <property type="gene ID" value="EUGRSUZ_E01355"/>
</dbReference>
<reference evidence="1" key="1">
    <citation type="submission" date="2013-07" db="EMBL/GenBank/DDBJ databases">
        <title>The genome of Eucalyptus grandis.</title>
        <authorList>
            <person name="Schmutz J."/>
            <person name="Hayes R."/>
            <person name="Myburg A."/>
            <person name="Tuskan G."/>
            <person name="Grattapaglia D."/>
            <person name="Rokhsar D.S."/>
        </authorList>
    </citation>
    <scope>NUCLEOTIDE SEQUENCE</scope>
    <source>
        <tissue evidence="1">Leaf extractions</tissue>
    </source>
</reference>
<organism evidence="1">
    <name type="scientific">Eucalyptus grandis</name>
    <name type="common">Flooded gum</name>
    <dbReference type="NCBI Taxonomy" id="71139"/>
    <lineage>
        <taxon>Eukaryota</taxon>
        <taxon>Viridiplantae</taxon>
        <taxon>Streptophyta</taxon>
        <taxon>Embryophyta</taxon>
        <taxon>Tracheophyta</taxon>
        <taxon>Spermatophyta</taxon>
        <taxon>Magnoliopsida</taxon>
        <taxon>eudicotyledons</taxon>
        <taxon>Gunneridae</taxon>
        <taxon>Pentapetalae</taxon>
        <taxon>rosids</taxon>
        <taxon>malvids</taxon>
        <taxon>Myrtales</taxon>
        <taxon>Myrtaceae</taxon>
        <taxon>Myrtoideae</taxon>
        <taxon>Eucalypteae</taxon>
        <taxon>Eucalyptus</taxon>
    </lineage>
</organism>
<protein>
    <submittedName>
        <fullName evidence="1">Uncharacterized protein</fullName>
    </submittedName>
</protein>
<dbReference type="InParanoid" id="A0A059C3U7"/>
<name>A0A059C3U7_EUCGR</name>
<dbReference type="AlphaFoldDB" id="A0A059C3U7"/>
<proteinExistence type="predicted"/>